<dbReference type="InterPro" id="IPR050194">
    <property type="entry name" value="Glycosyltransferase_grp1"/>
</dbReference>
<evidence type="ECO:0000313" key="2">
    <source>
        <dbReference type="Proteomes" id="UP001501442"/>
    </source>
</evidence>
<dbReference type="PANTHER" id="PTHR45947">
    <property type="entry name" value="SULFOQUINOVOSYL TRANSFERASE SQD2"/>
    <property type="match status" value="1"/>
</dbReference>
<gene>
    <name evidence="1" type="ORF">GCM10023196_099260</name>
</gene>
<dbReference type="Pfam" id="PF13692">
    <property type="entry name" value="Glyco_trans_1_4"/>
    <property type="match status" value="1"/>
</dbReference>
<dbReference type="EMBL" id="BAABHK010000025">
    <property type="protein sequence ID" value="GAA4639069.1"/>
    <property type="molecule type" value="Genomic_DNA"/>
</dbReference>
<comment type="caution">
    <text evidence="1">The sequence shown here is derived from an EMBL/GenBank/DDBJ whole genome shotgun (WGS) entry which is preliminary data.</text>
</comment>
<accession>A0ABP8USI7</accession>
<proteinExistence type="predicted"/>
<name>A0ABP8USI7_9ACTN</name>
<dbReference type="CDD" id="cd03801">
    <property type="entry name" value="GT4_PimA-like"/>
    <property type="match status" value="1"/>
</dbReference>
<dbReference type="PANTHER" id="PTHR45947:SF15">
    <property type="entry name" value="TEICHURONIC ACID BIOSYNTHESIS GLYCOSYLTRANSFERASE TUAC-RELATED"/>
    <property type="match status" value="1"/>
</dbReference>
<protein>
    <submittedName>
        <fullName evidence="1">Glycosyltransferase</fullName>
    </submittedName>
</protein>
<evidence type="ECO:0000313" key="1">
    <source>
        <dbReference type="EMBL" id="GAA4639069.1"/>
    </source>
</evidence>
<organism evidence="1 2">
    <name type="scientific">Actinoallomurus vinaceus</name>
    <dbReference type="NCBI Taxonomy" id="1080074"/>
    <lineage>
        <taxon>Bacteria</taxon>
        <taxon>Bacillati</taxon>
        <taxon>Actinomycetota</taxon>
        <taxon>Actinomycetes</taxon>
        <taxon>Streptosporangiales</taxon>
        <taxon>Thermomonosporaceae</taxon>
        <taxon>Actinoallomurus</taxon>
    </lineage>
</organism>
<dbReference type="SUPFAM" id="SSF53756">
    <property type="entry name" value="UDP-Glycosyltransferase/glycogen phosphorylase"/>
    <property type="match status" value="1"/>
</dbReference>
<dbReference type="Gene3D" id="3.40.50.2000">
    <property type="entry name" value="Glycogen Phosphorylase B"/>
    <property type="match status" value="2"/>
</dbReference>
<sequence>MVTAHCESEGARSAERTRRFTVIHVVECWGGGVSTAVAGYIRATPMFDHWLLTATRHGEDTGVTITGQVRGWLRLPGSHPARIRTIHHAYNLIRPDIVHAHSSYAGIYVRGCPSIPADRIVYSPHCYAFERVDVVPPVRGMFRIAESILARRTGVVAAASPREAALARMLHRRQQVVCVPHAVRTQPVIPSARPSENEVAAVAVGRICRQKDPGFLAEASREARRRGWPIRWEWIGDGDPAHRQRLESAGVHVAGWLPRDEVLRRLGRAHVYVHTALWEVAPTMAMLEAAAAGLPMVARSLPDLAALRFPGLVRTPEALAAAVRRMTDPAHRVEHANRCRAALHEHTPEVQATRLAAAYVATAQRVKERV</sequence>
<dbReference type="Proteomes" id="UP001501442">
    <property type="component" value="Unassembled WGS sequence"/>
</dbReference>
<dbReference type="RefSeq" id="WP_345442599.1">
    <property type="nucleotide sequence ID" value="NZ_BAABHK010000025.1"/>
</dbReference>
<reference evidence="2" key="1">
    <citation type="journal article" date="2019" name="Int. J. Syst. Evol. Microbiol.">
        <title>The Global Catalogue of Microorganisms (GCM) 10K type strain sequencing project: providing services to taxonomists for standard genome sequencing and annotation.</title>
        <authorList>
            <consortium name="The Broad Institute Genomics Platform"/>
            <consortium name="The Broad Institute Genome Sequencing Center for Infectious Disease"/>
            <person name="Wu L."/>
            <person name="Ma J."/>
        </authorList>
    </citation>
    <scope>NUCLEOTIDE SEQUENCE [LARGE SCALE GENOMIC DNA]</scope>
    <source>
        <strain evidence="2">JCM 17939</strain>
    </source>
</reference>
<keyword evidence="2" id="KW-1185">Reference proteome</keyword>